<dbReference type="SMART" id="SM00382">
    <property type="entry name" value="AAA"/>
    <property type="match status" value="1"/>
</dbReference>
<dbReference type="KEGG" id="aswu:HUW51_16100"/>
<evidence type="ECO:0000256" key="4">
    <source>
        <dbReference type="ARBA" id="ARBA00022840"/>
    </source>
</evidence>
<feature type="domain" description="ABC transporter" evidence="5">
    <location>
        <begin position="3"/>
        <end position="232"/>
    </location>
</feature>
<keyword evidence="3" id="KW-0547">Nucleotide-binding</keyword>
<dbReference type="Gene3D" id="3.40.50.300">
    <property type="entry name" value="P-loop containing nucleotide triphosphate hydrolases"/>
    <property type="match status" value="1"/>
</dbReference>
<dbReference type="PANTHER" id="PTHR43335:SF4">
    <property type="entry name" value="ABC TRANSPORTER, ATP-BINDING PROTEIN"/>
    <property type="match status" value="1"/>
</dbReference>
<proteinExistence type="inferred from homology"/>
<name>A0A7G7GAI5_9BACT</name>
<dbReference type="RefSeq" id="WP_185270650.1">
    <property type="nucleotide sequence ID" value="NZ_CP055156.1"/>
</dbReference>
<protein>
    <submittedName>
        <fullName evidence="6">Gliding motility-associated ABC transporter ATP-binding subunit GldA</fullName>
    </submittedName>
</protein>
<dbReference type="AlphaFoldDB" id="A0A7G7GAI5"/>
<keyword evidence="2" id="KW-0813">Transport</keyword>
<dbReference type="Proteomes" id="UP000515237">
    <property type="component" value="Chromosome"/>
</dbReference>
<accession>A0A7G7GAI5</accession>
<evidence type="ECO:0000259" key="5">
    <source>
        <dbReference type="PROSITE" id="PS50893"/>
    </source>
</evidence>
<keyword evidence="7" id="KW-1185">Reference proteome</keyword>
<sequence>MSVEVKGLTKIFGTQRAVDDISFAVQPGQVLGFLGPNGAGKSTTMKIATCYLPPSAGTITINGYDVQESPIDVRRNVGYLPEHNPLYLDMYVTEYLTFIGQLYGLAGKNLKNRVEEMITLCGLTVERRKKIGSLSKGYRQRVGLAQALIHNPQVLILDEPTTGLDPNQLSEIRSLIKQIGQEKTVLFSTHIMQEVSAICDRVVIINNGKIVADSDVASLNSLGQQEIATLVEFESPVEVSLLQGVPGVQEVQHVKEYTYRIISTKNMDIRSAVFSLAATHSWSLVGLRQEERSLEKIFQSLTK</sequence>
<evidence type="ECO:0000256" key="1">
    <source>
        <dbReference type="ARBA" id="ARBA00005417"/>
    </source>
</evidence>
<dbReference type="InterPro" id="IPR003593">
    <property type="entry name" value="AAA+_ATPase"/>
</dbReference>
<evidence type="ECO:0000313" key="6">
    <source>
        <dbReference type="EMBL" id="QNF34169.1"/>
    </source>
</evidence>
<comment type="similarity">
    <text evidence="1">Belongs to the ABC transporter superfamily.</text>
</comment>
<dbReference type="CDD" id="cd03230">
    <property type="entry name" value="ABC_DR_subfamily_A"/>
    <property type="match status" value="1"/>
</dbReference>
<reference evidence="6 7" key="1">
    <citation type="journal article" date="2018" name="Int. J. Syst. Evol. Microbiol.">
        <title>Adhaeribacter swui sp. nov., isolated from wet mud.</title>
        <authorList>
            <person name="Kim D.U."/>
            <person name="Kim K.W."/>
            <person name="Kang M.S."/>
            <person name="Kim J.Y."/>
            <person name="Jang J.H."/>
            <person name="Kim M.K."/>
        </authorList>
    </citation>
    <scope>NUCLEOTIDE SEQUENCE [LARGE SCALE GENOMIC DNA]</scope>
    <source>
        <strain evidence="6 7">KCTC 52873</strain>
    </source>
</reference>
<dbReference type="EMBL" id="CP055156">
    <property type="protein sequence ID" value="QNF34169.1"/>
    <property type="molecule type" value="Genomic_DNA"/>
</dbReference>
<gene>
    <name evidence="6" type="primary">gldA</name>
    <name evidence="6" type="ORF">HUW51_16100</name>
</gene>
<keyword evidence="4 6" id="KW-0067">ATP-binding</keyword>
<dbReference type="PANTHER" id="PTHR43335">
    <property type="entry name" value="ABC TRANSPORTER, ATP-BINDING PROTEIN"/>
    <property type="match status" value="1"/>
</dbReference>
<dbReference type="GO" id="GO:0016887">
    <property type="term" value="F:ATP hydrolysis activity"/>
    <property type="evidence" value="ECO:0007669"/>
    <property type="project" value="InterPro"/>
</dbReference>
<dbReference type="NCBIfam" id="TIGR03522">
    <property type="entry name" value="GldA_ABC_ATP"/>
    <property type="match status" value="1"/>
</dbReference>
<dbReference type="Pfam" id="PF00005">
    <property type="entry name" value="ABC_tran"/>
    <property type="match status" value="1"/>
</dbReference>
<dbReference type="GO" id="GO:0005524">
    <property type="term" value="F:ATP binding"/>
    <property type="evidence" value="ECO:0007669"/>
    <property type="project" value="UniProtKB-KW"/>
</dbReference>
<dbReference type="InterPro" id="IPR003439">
    <property type="entry name" value="ABC_transporter-like_ATP-bd"/>
</dbReference>
<organism evidence="6 7">
    <name type="scientific">Adhaeribacter swui</name>
    <dbReference type="NCBI Taxonomy" id="2086471"/>
    <lineage>
        <taxon>Bacteria</taxon>
        <taxon>Pseudomonadati</taxon>
        <taxon>Bacteroidota</taxon>
        <taxon>Cytophagia</taxon>
        <taxon>Cytophagales</taxon>
        <taxon>Hymenobacteraceae</taxon>
        <taxon>Adhaeribacter</taxon>
    </lineage>
</organism>
<evidence type="ECO:0000256" key="2">
    <source>
        <dbReference type="ARBA" id="ARBA00022448"/>
    </source>
</evidence>
<evidence type="ECO:0000313" key="7">
    <source>
        <dbReference type="Proteomes" id="UP000515237"/>
    </source>
</evidence>
<dbReference type="InterPro" id="IPR019864">
    <property type="entry name" value="Motility-assoc_ABC_GldA"/>
</dbReference>
<dbReference type="PROSITE" id="PS50893">
    <property type="entry name" value="ABC_TRANSPORTER_2"/>
    <property type="match status" value="1"/>
</dbReference>
<evidence type="ECO:0000256" key="3">
    <source>
        <dbReference type="ARBA" id="ARBA00022741"/>
    </source>
</evidence>
<dbReference type="SUPFAM" id="SSF52540">
    <property type="entry name" value="P-loop containing nucleoside triphosphate hydrolases"/>
    <property type="match status" value="1"/>
</dbReference>
<dbReference type="InterPro" id="IPR027417">
    <property type="entry name" value="P-loop_NTPase"/>
</dbReference>